<name>A0ACC0VAT0_9HYPO</name>
<sequence length="298" mass="32825">MPALTVNTDHTTSQNSRAPKSPSPPPMSPITPPQQPAELAGPSSTATTAQPRPQETQSQTQAQSQTQSQQQQQQQQQGPLSLAHGSHPAQVPAAPAPPTQPLDHEANPDVIALRSAISILQMQKQRATSHIRHLEKARAEAMQRPEEFLRDFAQGRVQVGEPPWPRAVHDDEEEEEDDDDDSDDSDEDMQQETEDGTTTKPPEPSKGEEKTWSRLPGPQNVVRCPPVNWSQYAVVGESLDKLHADQQKRPTQGTPATRNPDGTWEHRGGSGQQQQYRGVAAPFSPFVDKVDKRNDGKR</sequence>
<protein>
    <submittedName>
        <fullName evidence="1">Uncharacterized protein</fullName>
    </submittedName>
</protein>
<reference evidence="1" key="1">
    <citation type="submission" date="2022-10" db="EMBL/GenBank/DDBJ databases">
        <title>Complete Genome of Trichothecium roseum strain YXFP-22015, a Plant Pathogen Isolated from Citrus.</title>
        <authorList>
            <person name="Wang Y."/>
            <person name="Zhu L."/>
        </authorList>
    </citation>
    <scope>NUCLEOTIDE SEQUENCE</scope>
    <source>
        <strain evidence="1">YXFP-22015</strain>
    </source>
</reference>
<evidence type="ECO:0000313" key="2">
    <source>
        <dbReference type="Proteomes" id="UP001163324"/>
    </source>
</evidence>
<accession>A0ACC0VAT0</accession>
<gene>
    <name evidence="1" type="ORF">N3K66_002358</name>
</gene>
<comment type="caution">
    <text evidence="1">The sequence shown here is derived from an EMBL/GenBank/DDBJ whole genome shotgun (WGS) entry which is preliminary data.</text>
</comment>
<organism evidence="1 2">
    <name type="scientific">Trichothecium roseum</name>
    <dbReference type="NCBI Taxonomy" id="47278"/>
    <lineage>
        <taxon>Eukaryota</taxon>
        <taxon>Fungi</taxon>
        <taxon>Dikarya</taxon>
        <taxon>Ascomycota</taxon>
        <taxon>Pezizomycotina</taxon>
        <taxon>Sordariomycetes</taxon>
        <taxon>Hypocreomycetidae</taxon>
        <taxon>Hypocreales</taxon>
        <taxon>Hypocreales incertae sedis</taxon>
        <taxon>Trichothecium</taxon>
    </lineage>
</organism>
<proteinExistence type="predicted"/>
<evidence type="ECO:0000313" key="1">
    <source>
        <dbReference type="EMBL" id="KAI9903006.1"/>
    </source>
</evidence>
<keyword evidence="2" id="KW-1185">Reference proteome</keyword>
<dbReference type="EMBL" id="CM047941">
    <property type="protein sequence ID" value="KAI9903006.1"/>
    <property type="molecule type" value="Genomic_DNA"/>
</dbReference>
<dbReference type="Proteomes" id="UP001163324">
    <property type="component" value="Chromosome 2"/>
</dbReference>